<reference evidence="2 3" key="1">
    <citation type="submission" date="2023-03" db="EMBL/GenBank/DDBJ databases">
        <title>Isolation and description of six Streptomyces strains from soil environments, able to metabolize different microbial glucans.</title>
        <authorList>
            <person name="Widen T."/>
            <person name="Larsbrink J."/>
        </authorList>
    </citation>
    <scope>NUCLEOTIDE SEQUENCE [LARGE SCALE GENOMIC DNA]</scope>
    <source>
        <strain evidence="2 3">Mut1</strain>
    </source>
</reference>
<keyword evidence="1" id="KW-1133">Transmembrane helix</keyword>
<protein>
    <submittedName>
        <fullName evidence="2">DUF6343 family protein</fullName>
    </submittedName>
</protein>
<feature type="transmembrane region" description="Helical" evidence="1">
    <location>
        <begin position="20"/>
        <end position="37"/>
    </location>
</feature>
<proteinExistence type="predicted"/>
<keyword evidence="1" id="KW-0812">Transmembrane</keyword>
<accession>A0ABY9HI09</accession>
<name>A0ABY9HI09_9ACTN</name>
<evidence type="ECO:0000313" key="2">
    <source>
        <dbReference type="EMBL" id="WLQ33211.1"/>
    </source>
</evidence>
<organism evidence="2 3">
    <name type="scientific">Streptomyces castrisilvae</name>
    <dbReference type="NCBI Taxonomy" id="3033811"/>
    <lineage>
        <taxon>Bacteria</taxon>
        <taxon>Bacillati</taxon>
        <taxon>Actinomycetota</taxon>
        <taxon>Actinomycetes</taxon>
        <taxon>Kitasatosporales</taxon>
        <taxon>Streptomycetaceae</taxon>
        <taxon>Streptomyces</taxon>
    </lineage>
</organism>
<dbReference type="Pfam" id="PF19870">
    <property type="entry name" value="DUF6343"/>
    <property type="match status" value="1"/>
</dbReference>
<feature type="transmembrane region" description="Helical" evidence="1">
    <location>
        <begin position="43"/>
        <end position="63"/>
    </location>
</feature>
<keyword evidence="3" id="KW-1185">Reference proteome</keyword>
<evidence type="ECO:0000256" key="1">
    <source>
        <dbReference type="SAM" id="Phobius"/>
    </source>
</evidence>
<dbReference type="Proteomes" id="UP001239522">
    <property type="component" value="Chromosome"/>
</dbReference>
<dbReference type="InterPro" id="IPR045924">
    <property type="entry name" value="DUF6343"/>
</dbReference>
<sequence>MRTGKEPTTARSPLRMRLWLSLWGLAWAVFGVTAFAVNGRTGWAVACGVLLALILVDLCVVVYRLRRGGQPGRSGPDPPDRP</sequence>
<dbReference type="EMBL" id="CP120997">
    <property type="protein sequence ID" value="WLQ33211.1"/>
    <property type="molecule type" value="Genomic_DNA"/>
</dbReference>
<gene>
    <name evidence="2" type="ORF">P8A18_06985</name>
</gene>
<keyword evidence="1" id="KW-0472">Membrane</keyword>
<evidence type="ECO:0000313" key="3">
    <source>
        <dbReference type="Proteomes" id="UP001239522"/>
    </source>
</evidence>